<dbReference type="EMBL" id="NJGJ01000001">
    <property type="protein sequence ID" value="PGH25354.1"/>
    <property type="molecule type" value="Genomic_DNA"/>
</dbReference>
<dbReference type="RefSeq" id="WP_158411968.1">
    <property type="nucleotide sequence ID" value="NZ_CP077150.1"/>
</dbReference>
<dbReference type="InterPro" id="IPR037883">
    <property type="entry name" value="Knr4/Smi1-like_sf"/>
</dbReference>
<evidence type="ECO:0000313" key="3">
    <source>
        <dbReference type="Proteomes" id="UP000226179"/>
    </source>
</evidence>
<sequence length="134" mass="15638">MSIVEKIKKIKNLDKNLNGGASEEQIERAEKRLGLKFSKEYKEYLKEFGMISFYGTEWSGLNIDGYFNVVNMTEDERALNKYFPEKYFAIENLAVDGVIFVSNEEGKIYSIQYDKKELICNSLSEYLDICLKRN</sequence>
<protein>
    <recommendedName>
        <fullName evidence="1">Knr4/Smi1-like domain-containing protein</fullName>
    </recommendedName>
</protein>
<dbReference type="Pfam" id="PF14567">
    <property type="entry name" value="SUKH_5"/>
    <property type="match status" value="1"/>
</dbReference>
<accession>A0A2B7YMN6</accession>
<dbReference type="SMART" id="SM00860">
    <property type="entry name" value="SMI1_KNR4"/>
    <property type="match status" value="1"/>
</dbReference>
<dbReference type="InterPro" id="IPR018958">
    <property type="entry name" value="Knr4/Smi1-like_dom"/>
</dbReference>
<name>A0A2B7YMN6_9FUSO</name>
<reference evidence="2 3" key="1">
    <citation type="submission" date="2017-06" db="EMBL/GenBank/DDBJ databases">
        <title>Draft genome sequence of Fusobacterium nucleatum subsp. animalis KCOM 1280 (=ChDC F318).</title>
        <authorList>
            <person name="Kook J.-K."/>
            <person name="Park S.-N."/>
            <person name="Lim Y.K."/>
            <person name="Roh H."/>
        </authorList>
    </citation>
    <scope>NUCLEOTIDE SEQUENCE [LARGE SCALE GENOMIC DNA]</scope>
    <source>
        <strain evidence="3">KCOM 1280 ( ChDC F318)</strain>
    </source>
</reference>
<gene>
    <name evidence="2" type="ORF">RN90_08135</name>
</gene>
<feature type="domain" description="Knr4/Smi1-like" evidence="1">
    <location>
        <begin position="20"/>
        <end position="129"/>
    </location>
</feature>
<dbReference type="AlphaFoldDB" id="A0A2B7YMN6"/>
<proteinExistence type="predicted"/>
<comment type="caution">
    <text evidence="2">The sequence shown here is derived from an EMBL/GenBank/DDBJ whole genome shotgun (WGS) entry which is preliminary data.</text>
</comment>
<evidence type="ECO:0000313" key="2">
    <source>
        <dbReference type="EMBL" id="PGH25354.1"/>
    </source>
</evidence>
<dbReference type="Gene3D" id="3.40.1580.10">
    <property type="entry name" value="SMI1/KNR4-like"/>
    <property type="match status" value="1"/>
</dbReference>
<dbReference type="SUPFAM" id="SSF160631">
    <property type="entry name" value="SMI1/KNR4-like"/>
    <property type="match status" value="1"/>
</dbReference>
<organism evidence="2 3">
    <name type="scientific">Fusobacterium animalis</name>
    <dbReference type="NCBI Taxonomy" id="76859"/>
    <lineage>
        <taxon>Bacteria</taxon>
        <taxon>Fusobacteriati</taxon>
        <taxon>Fusobacteriota</taxon>
        <taxon>Fusobacteriia</taxon>
        <taxon>Fusobacteriales</taxon>
        <taxon>Fusobacteriaceae</taxon>
        <taxon>Fusobacterium</taxon>
    </lineage>
</organism>
<dbReference type="Proteomes" id="UP000226179">
    <property type="component" value="Unassembled WGS sequence"/>
</dbReference>
<evidence type="ECO:0000259" key="1">
    <source>
        <dbReference type="SMART" id="SM00860"/>
    </source>
</evidence>